<name>A0AAV8WND9_9CUCU</name>
<dbReference type="Proteomes" id="UP001162156">
    <property type="component" value="Unassembled WGS sequence"/>
</dbReference>
<evidence type="ECO:0000313" key="2">
    <source>
        <dbReference type="Proteomes" id="UP001162156"/>
    </source>
</evidence>
<keyword evidence="2" id="KW-1185">Reference proteome</keyword>
<dbReference type="EMBL" id="JANEYF010005499">
    <property type="protein sequence ID" value="KAJ8928004.1"/>
    <property type="molecule type" value="Genomic_DNA"/>
</dbReference>
<dbReference type="AlphaFoldDB" id="A0AAV8WND9"/>
<sequence length="93" mass="10489">MRANNISDVAKNDPVICLYGESLLAKHKRQQIANVVSNKIKEMARLLMTIISMDGDISNFFDVLRFEMFGTLLSATKIISGYDDQNKSFKAPF</sequence>
<dbReference type="PANTHER" id="PTHR33480">
    <property type="entry name" value="SET DOMAIN-CONTAINING PROTEIN-RELATED"/>
    <property type="match status" value="1"/>
</dbReference>
<proteinExistence type="predicted"/>
<protein>
    <submittedName>
        <fullName evidence="1">Uncharacterized protein</fullName>
    </submittedName>
</protein>
<comment type="caution">
    <text evidence="1">The sequence shown here is derived from an EMBL/GenBank/DDBJ whole genome shotgun (WGS) entry which is preliminary data.</text>
</comment>
<evidence type="ECO:0000313" key="1">
    <source>
        <dbReference type="EMBL" id="KAJ8928004.1"/>
    </source>
</evidence>
<dbReference type="PANTHER" id="PTHR33480:SF1">
    <property type="entry name" value="TYR RECOMBINASE DOMAIN-CONTAINING PROTEIN"/>
    <property type="match status" value="1"/>
</dbReference>
<accession>A0AAV8WND9</accession>
<organism evidence="1 2">
    <name type="scientific">Rhamnusium bicolor</name>
    <dbReference type="NCBI Taxonomy" id="1586634"/>
    <lineage>
        <taxon>Eukaryota</taxon>
        <taxon>Metazoa</taxon>
        <taxon>Ecdysozoa</taxon>
        <taxon>Arthropoda</taxon>
        <taxon>Hexapoda</taxon>
        <taxon>Insecta</taxon>
        <taxon>Pterygota</taxon>
        <taxon>Neoptera</taxon>
        <taxon>Endopterygota</taxon>
        <taxon>Coleoptera</taxon>
        <taxon>Polyphaga</taxon>
        <taxon>Cucujiformia</taxon>
        <taxon>Chrysomeloidea</taxon>
        <taxon>Cerambycidae</taxon>
        <taxon>Lepturinae</taxon>
        <taxon>Rhagiini</taxon>
        <taxon>Rhamnusium</taxon>
    </lineage>
</organism>
<reference evidence="1" key="1">
    <citation type="journal article" date="2023" name="Insect Mol. Biol.">
        <title>Genome sequencing provides insights into the evolution of gene families encoding plant cell wall-degrading enzymes in longhorned beetles.</title>
        <authorList>
            <person name="Shin N.R."/>
            <person name="Okamura Y."/>
            <person name="Kirsch R."/>
            <person name="Pauchet Y."/>
        </authorList>
    </citation>
    <scope>NUCLEOTIDE SEQUENCE</scope>
    <source>
        <strain evidence="1">RBIC_L_NR</strain>
    </source>
</reference>
<gene>
    <name evidence="1" type="ORF">NQ314_019470</name>
</gene>